<reference evidence="1" key="1">
    <citation type="submission" date="2021-03" db="EMBL/GenBank/DDBJ databases">
        <title>Genomic Encyclopedia of Type Strains, Phase IV (KMG-IV): sequencing the most valuable type-strain genomes for metagenomic binning, comparative biology and taxonomic classification.</title>
        <authorList>
            <person name="Goeker M."/>
        </authorList>
    </citation>
    <scope>NUCLEOTIDE SEQUENCE</scope>
    <source>
        <strain evidence="1">DSM 26232</strain>
    </source>
</reference>
<sequence>MAILAAGVNGRYCFDFYLNAEGINFERAFLQSMREPVEELLD</sequence>
<dbReference type="AlphaFoldDB" id="A0A8T4GVY8"/>
<dbReference type="EMBL" id="JAGGLC010000002">
    <property type="protein sequence ID" value="MBP1986620.1"/>
    <property type="molecule type" value="Genomic_DNA"/>
</dbReference>
<gene>
    <name evidence="1" type="ORF">J2753_001114</name>
</gene>
<evidence type="ECO:0000313" key="1">
    <source>
        <dbReference type="EMBL" id="MBP1986620.1"/>
    </source>
</evidence>
<keyword evidence="2" id="KW-1185">Reference proteome</keyword>
<evidence type="ECO:0000313" key="2">
    <source>
        <dbReference type="Proteomes" id="UP000823736"/>
    </source>
</evidence>
<accession>A0A8T4GVY8</accession>
<proteinExistence type="predicted"/>
<name>A0A8T4GVY8_9EURY</name>
<dbReference type="Proteomes" id="UP000823736">
    <property type="component" value="Unassembled WGS sequence"/>
</dbReference>
<comment type="caution">
    <text evidence="1">The sequence shown here is derived from an EMBL/GenBank/DDBJ whole genome shotgun (WGS) entry which is preliminary data.</text>
</comment>
<organism evidence="1 2">
    <name type="scientific">Halolamina salifodinae</name>
    <dbReference type="NCBI Taxonomy" id="1202767"/>
    <lineage>
        <taxon>Archaea</taxon>
        <taxon>Methanobacteriati</taxon>
        <taxon>Methanobacteriota</taxon>
        <taxon>Stenosarchaea group</taxon>
        <taxon>Halobacteria</taxon>
        <taxon>Halobacteriales</taxon>
        <taxon>Haloferacaceae</taxon>
    </lineage>
</organism>
<protein>
    <submittedName>
        <fullName evidence="1">Uncharacterized protein</fullName>
    </submittedName>
</protein>